<feature type="region of interest" description="Disordered" evidence="1">
    <location>
        <begin position="79"/>
        <end position="102"/>
    </location>
</feature>
<evidence type="ECO:0000313" key="4">
    <source>
        <dbReference type="Proteomes" id="UP000550707"/>
    </source>
</evidence>
<feature type="compositionally biased region" description="Basic and acidic residues" evidence="1">
    <location>
        <begin position="79"/>
        <end position="88"/>
    </location>
</feature>
<keyword evidence="4" id="KW-1185">Reference proteome</keyword>
<dbReference type="Proteomes" id="UP000550707">
    <property type="component" value="Unassembled WGS sequence"/>
</dbReference>
<organism evidence="3 4">
    <name type="scientific">Molossus molossus</name>
    <name type="common">Pallas' mastiff bat</name>
    <name type="synonym">Vespertilio molossus</name>
    <dbReference type="NCBI Taxonomy" id="27622"/>
    <lineage>
        <taxon>Eukaryota</taxon>
        <taxon>Metazoa</taxon>
        <taxon>Chordata</taxon>
        <taxon>Craniata</taxon>
        <taxon>Vertebrata</taxon>
        <taxon>Euteleostomi</taxon>
        <taxon>Mammalia</taxon>
        <taxon>Eutheria</taxon>
        <taxon>Laurasiatheria</taxon>
        <taxon>Chiroptera</taxon>
        <taxon>Yangochiroptera</taxon>
        <taxon>Molossidae</taxon>
        <taxon>Molossus</taxon>
    </lineage>
</organism>
<feature type="chain" id="PRO_5029722177" evidence="2">
    <location>
        <begin position="18"/>
        <end position="214"/>
    </location>
</feature>
<protein>
    <submittedName>
        <fullName evidence="3">Uncharacterized protein</fullName>
    </submittedName>
</protein>
<sequence>MLLILTLFSAGSTVVVIRWHSEWKAKVPPVTCRDCQGITQPRAWSAAHMVSRLCCLAGSCGPASGRHWRRSLLPLIAPPRKDKAEPAGRRLPNGRHGPQRANSCSYGCGSPHLDQGNSLGTGGTKLHSEGLGRSSQQGGGWTAGCHVAGRASSRAAGRLQRSCAASGLAPASRLGSHSRALRGVRDSIPAPGPQPKVLVPRASWSCLGSLQTHL</sequence>
<gene>
    <name evidence="3" type="ORF">HJG59_008493</name>
</gene>
<accession>A0A7J8FAF7</accession>
<keyword evidence="2" id="KW-0732">Signal</keyword>
<evidence type="ECO:0000256" key="1">
    <source>
        <dbReference type="SAM" id="MobiDB-lite"/>
    </source>
</evidence>
<dbReference type="InParanoid" id="A0A7J8FAF7"/>
<dbReference type="EMBL" id="JACASF010000012">
    <property type="protein sequence ID" value="KAF6444182.1"/>
    <property type="molecule type" value="Genomic_DNA"/>
</dbReference>
<evidence type="ECO:0000256" key="2">
    <source>
        <dbReference type="SAM" id="SignalP"/>
    </source>
</evidence>
<comment type="caution">
    <text evidence="3">The sequence shown here is derived from an EMBL/GenBank/DDBJ whole genome shotgun (WGS) entry which is preliminary data.</text>
</comment>
<evidence type="ECO:0000313" key="3">
    <source>
        <dbReference type="EMBL" id="KAF6444182.1"/>
    </source>
</evidence>
<proteinExistence type="predicted"/>
<feature type="signal peptide" evidence="2">
    <location>
        <begin position="1"/>
        <end position="17"/>
    </location>
</feature>
<dbReference type="AlphaFoldDB" id="A0A7J8FAF7"/>
<feature type="region of interest" description="Disordered" evidence="1">
    <location>
        <begin position="117"/>
        <end position="139"/>
    </location>
</feature>
<name>A0A7J8FAF7_MOLMO</name>
<reference evidence="3 4" key="1">
    <citation type="journal article" date="2020" name="Nature">
        <title>Six reference-quality genomes reveal evolution of bat adaptations.</title>
        <authorList>
            <person name="Jebb D."/>
            <person name="Huang Z."/>
            <person name="Pippel M."/>
            <person name="Hughes G.M."/>
            <person name="Lavrichenko K."/>
            <person name="Devanna P."/>
            <person name="Winkler S."/>
            <person name="Jermiin L.S."/>
            <person name="Skirmuntt E.C."/>
            <person name="Katzourakis A."/>
            <person name="Burkitt-Gray L."/>
            <person name="Ray D.A."/>
            <person name="Sullivan K.A.M."/>
            <person name="Roscito J.G."/>
            <person name="Kirilenko B.M."/>
            <person name="Davalos L.M."/>
            <person name="Corthals A.P."/>
            <person name="Power M.L."/>
            <person name="Jones G."/>
            <person name="Ransome R.D."/>
            <person name="Dechmann D.K.N."/>
            <person name="Locatelli A.G."/>
            <person name="Puechmaille S.J."/>
            <person name="Fedrigo O."/>
            <person name="Jarvis E.D."/>
            <person name="Hiller M."/>
            <person name="Vernes S.C."/>
            <person name="Myers E.W."/>
            <person name="Teeling E.C."/>
        </authorList>
    </citation>
    <scope>NUCLEOTIDE SEQUENCE [LARGE SCALE GENOMIC DNA]</scope>
    <source>
        <strain evidence="3">MMolMol1</strain>
        <tissue evidence="3">Muscle</tissue>
    </source>
</reference>